<accession>A0A0E9S934</accession>
<dbReference type="AlphaFoldDB" id="A0A0E9S934"/>
<feature type="region of interest" description="Disordered" evidence="1">
    <location>
        <begin position="26"/>
        <end position="45"/>
    </location>
</feature>
<reference evidence="2" key="1">
    <citation type="submission" date="2014-11" db="EMBL/GenBank/DDBJ databases">
        <authorList>
            <person name="Amaro Gonzalez C."/>
        </authorList>
    </citation>
    <scope>NUCLEOTIDE SEQUENCE</scope>
</reference>
<proteinExistence type="predicted"/>
<evidence type="ECO:0000256" key="1">
    <source>
        <dbReference type="SAM" id="MobiDB-lite"/>
    </source>
</evidence>
<dbReference type="EMBL" id="GBXM01070821">
    <property type="protein sequence ID" value="JAH37756.1"/>
    <property type="molecule type" value="Transcribed_RNA"/>
</dbReference>
<sequence length="45" mass="5101">MHRPALWCSRPFTQIITITGAAVTMTHSPRSTRDPDCTWKANMGR</sequence>
<protein>
    <submittedName>
        <fullName evidence="2">Uncharacterized protein</fullName>
    </submittedName>
</protein>
<evidence type="ECO:0000313" key="2">
    <source>
        <dbReference type="EMBL" id="JAH37756.1"/>
    </source>
</evidence>
<organism evidence="2">
    <name type="scientific">Anguilla anguilla</name>
    <name type="common">European freshwater eel</name>
    <name type="synonym">Muraena anguilla</name>
    <dbReference type="NCBI Taxonomy" id="7936"/>
    <lineage>
        <taxon>Eukaryota</taxon>
        <taxon>Metazoa</taxon>
        <taxon>Chordata</taxon>
        <taxon>Craniata</taxon>
        <taxon>Vertebrata</taxon>
        <taxon>Euteleostomi</taxon>
        <taxon>Actinopterygii</taxon>
        <taxon>Neopterygii</taxon>
        <taxon>Teleostei</taxon>
        <taxon>Anguilliformes</taxon>
        <taxon>Anguillidae</taxon>
        <taxon>Anguilla</taxon>
    </lineage>
</organism>
<reference evidence="2" key="2">
    <citation type="journal article" date="2015" name="Fish Shellfish Immunol.">
        <title>Early steps in the European eel (Anguilla anguilla)-Vibrio vulnificus interaction in the gills: Role of the RtxA13 toxin.</title>
        <authorList>
            <person name="Callol A."/>
            <person name="Pajuelo D."/>
            <person name="Ebbesson L."/>
            <person name="Teles M."/>
            <person name="MacKenzie S."/>
            <person name="Amaro C."/>
        </authorList>
    </citation>
    <scope>NUCLEOTIDE SEQUENCE</scope>
</reference>
<name>A0A0E9S934_ANGAN</name>